<evidence type="ECO:0000256" key="2">
    <source>
        <dbReference type="ARBA" id="ARBA00005189"/>
    </source>
</evidence>
<evidence type="ECO:0000256" key="3">
    <source>
        <dbReference type="ARBA" id="ARBA00022679"/>
    </source>
</evidence>
<evidence type="ECO:0000313" key="12">
    <source>
        <dbReference type="Proteomes" id="UP000014680"/>
    </source>
</evidence>
<evidence type="ECO:0000256" key="7">
    <source>
        <dbReference type="ARBA" id="ARBA00048109"/>
    </source>
</evidence>
<evidence type="ECO:0000313" key="11">
    <source>
        <dbReference type="EMBL" id="ELP91982.1"/>
    </source>
</evidence>
<dbReference type="AlphaFoldDB" id="A0A0A1UAC0"/>
<evidence type="ECO:0000256" key="6">
    <source>
        <dbReference type="ARBA" id="ARBA00047604"/>
    </source>
</evidence>
<name>A0A0A1UAC0_ENTIV</name>
<dbReference type="InterPro" id="IPR045034">
    <property type="entry name" value="O-acyltransferase_WSD1-like"/>
</dbReference>
<evidence type="ECO:0000256" key="8">
    <source>
        <dbReference type="SAM" id="Phobius"/>
    </source>
</evidence>
<sequence>MNYSVMLITIFALLYVLNVPTTYILSLINHRSSLYTLLSLLLPFVTPLFVFLIGSPRLPDSQEYVPFVDVCWYRMSNKKSPMVITSSVGGSTKVDWPVVIPKMYESLKQHERMTRRVTKSNGYYVFEDCEMDIDYHMNFCDAELSKEEYVKKINELKGLDLDENRPLWKIIIFPNVENSWRMVVKISHCLVDGLTAVRLMQEVAEASNLELNDYNESKYHFLEINKEIAKLAALTLSKQPKGIWTRVKRISLIPIYMLRVFFAKNDTVKCLRKKLSGKQQCFWGKMSSVDSVKEVAKQFGGNLNTLLFSCMADTFSEVVKEKGGDETEVNFYVAANLRMYEPKIQFGNKIGLLLMSLPLDNKNLKTRFETIKGRLETAKNSMEAYVYYVVQSVIGIFPDWIQALGIKIVERKATLNVTTVPGFKEPLNFFGSKVDDVM</sequence>
<comment type="pathway">
    <text evidence="1">Glycerolipid metabolism; triacylglycerol biosynthesis.</text>
</comment>
<evidence type="ECO:0000259" key="9">
    <source>
        <dbReference type="Pfam" id="PF03007"/>
    </source>
</evidence>
<dbReference type="RefSeq" id="XP_004258753.1">
    <property type="nucleotide sequence ID" value="XM_004258705.1"/>
</dbReference>
<keyword evidence="3" id="KW-0808">Transferase</keyword>
<dbReference type="Proteomes" id="UP000014680">
    <property type="component" value="Unassembled WGS sequence"/>
</dbReference>
<dbReference type="GO" id="GO:0047196">
    <property type="term" value="F:long-chain-alcohol O-fatty-acyltransferase activity"/>
    <property type="evidence" value="ECO:0007669"/>
    <property type="project" value="UniProtKB-EC"/>
</dbReference>
<dbReference type="InterPro" id="IPR009721">
    <property type="entry name" value="O-acyltransferase_WSD1_C"/>
</dbReference>
<evidence type="ECO:0000259" key="10">
    <source>
        <dbReference type="Pfam" id="PF06974"/>
    </source>
</evidence>
<reference evidence="11 12" key="1">
    <citation type="submission" date="2012-10" db="EMBL/GenBank/DDBJ databases">
        <authorList>
            <person name="Zafar N."/>
            <person name="Inman J."/>
            <person name="Hall N."/>
            <person name="Lorenzi H."/>
            <person name="Caler E."/>
        </authorList>
    </citation>
    <scope>NUCLEOTIDE SEQUENCE [LARGE SCALE GENOMIC DNA]</scope>
    <source>
        <strain evidence="11 12">IP1</strain>
    </source>
</reference>
<protein>
    <submittedName>
        <fullName evidence="11">Uncharacterized protein</fullName>
    </submittedName>
</protein>
<dbReference type="GO" id="GO:0005886">
    <property type="term" value="C:plasma membrane"/>
    <property type="evidence" value="ECO:0007669"/>
    <property type="project" value="TreeGrafter"/>
</dbReference>
<dbReference type="EMBL" id="KB206398">
    <property type="protein sequence ID" value="ELP91982.1"/>
    <property type="molecule type" value="Genomic_DNA"/>
</dbReference>
<dbReference type="GeneID" id="14890979"/>
<feature type="non-terminal residue" evidence="11">
    <location>
        <position position="438"/>
    </location>
</feature>
<feature type="domain" description="O-acyltransferase WSD1 C-terminal" evidence="10">
    <location>
        <begin position="347"/>
        <end position="438"/>
    </location>
</feature>
<keyword evidence="8" id="KW-1133">Transmembrane helix</keyword>
<feature type="transmembrane region" description="Helical" evidence="8">
    <location>
        <begin position="34"/>
        <end position="54"/>
    </location>
</feature>
<organism evidence="11 12">
    <name type="scientific">Entamoeba invadens IP1</name>
    <dbReference type="NCBI Taxonomy" id="370355"/>
    <lineage>
        <taxon>Eukaryota</taxon>
        <taxon>Amoebozoa</taxon>
        <taxon>Evosea</taxon>
        <taxon>Archamoebae</taxon>
        <taxon>Mastigamoebida</taxon>
        <taxon>Entamoebidae</taxon>
        <taxon>Entamoeba</taxon>
    </lineage>
</organism>
<evidence type="ECO:0000256" key="5">
    <source>
        <dbReference type="ARBA" id="ARBA00024360"/>
    </source>
</evidence>
<keyword evidence="4" id="KW-0012">Acyltransferase</keyword>
<evidence type="ECO:0000256" key="4">
    <source>
        <dbReference type="ARBA" id="ARBA00023315"/>
    </source>
</evidence>
<dbReference type="Pfam" id="PF03007">
    <property type="entry name" value="WS_DGAT_cat"/>
    <property type="match status" value="1"/>
</dbReference>
<dbReference type="UniPathway" id="UPA00282"/>
<dbReference type="GO" id="GO:0019432">
    <property type="term" value="P:triglyceride biosynthetic process"/>
    <property type="evidence" value="ECO:0007669"/>
    <property type="project" value="UniProtKB-UniPathway"/>
</dbReference>
<comment type="similarity">
    <text evidence="5">In the N-terminal section; belongs to the long-chain O-acyltransferase family.</text>
</comment>
<accession>A0A0A1UAC0</accession>
<dbReference type="OrthoDB" id="619536at2759"/>
<feature type="domain" description="O-acyltransferase WSD1-like N-terminal" evidence="9">
    <location>
        <begin position="108"/>
        <end position="218"/>
    </location>
</feature>
<dbReference type="PANTHER" id="PTHR31650">
    <property type="entry name" value="O-ACYLTRANSFERASE (WSD1-LIKE) FAMILY PROTEIN"/>
    <property type="match status" value="1"/>
</dbReference>
<dbReference type="PANTHER" id="PTHR31650:SF1">
    <property type="entry name" value="WAX ESTER SYNTHASE_DIACYLGLYCEROL ACYLTRANSFERASE 4-RELATED"/>
    <property type="match status" value="1"/>
</dbReference>
<comment type="catalytic activity">
    <reaction evidence="7">
        <text>an acyl-CoA + a 1,2-diacyl-sn-glycerol = a triacyl-sn-glycerol + CoA</text>
        <dbReference type="Rhea" id="RHEA:10868"/>
        <dbReference type="ChEBI" id="CHEBI:17815"/>
        <dbReference type="ChEBI" id="CHEBI:57287"/>
        <dbReference type="ChEBI" id="CHEBI:58342"/>
        <dbReference type="ChEBI" id="CHEBI:64615"/>
        <dbReference type="EC" id="2.3.1.20"/>
    </reaction>
</comment>
<comment type="catalytic activity">
    <reaction evidence="6">
        <text>a long chain fatty alcohol + a fatty acyl-CoA = a long-chain alcohol wax ester + CoA</text>
        <dbReference type="Rhea" id="RHEA:38443"/>
        <dbReference type="ChEBI" id="CHEBI:17135"/>
        <dbReference type="ChEBI" id="CHEBI:57287"/>
        <dbReference type="ChEBI" id="CHEBI:77636"/>
        <dbReference type="ChEBI" id="CHEBI:235323"/>
        <dbReference type="EC" id="2.3.1.75"/>
    </reaction>
</comment>
<dbReference type="SUPFAM" id="SSF52777">
    <property type="entry name" value="CoA-dependent acyltransferases"/>
    <property type="match status" value="1"/>
</dbReference>
<feature type="transmembrane region" description="Helical" evidence="8">
    <location>
        <begin position="6"/>
        <end position="27"/>
    </location>
</feature>
<dbReference type="Pfam" id="PF06974">
    <property type="entry name" value="WS_DGAT_C"/>
    <property type="match status" value="1"/>
</dbReference>
<keyword evidence="12" id="KW-1185">Reference proteome</keyword>
<dbReference type="InterPro" id="IPR004255">
    <property type="entry name" value="O-acyltransferase_WSD1_N"/>
</dbReference>
<dbReference type="KEGG" id="eiv:EIN_386360"/>
<comment type="pathway">
    <text evidence="2">Lipid metabolism.</text>
</comment>
<keyword evidence="8" id="KW-0472">Membrane</keyword>
<evidence type="ECO:0000256" key="1">
    <source>
        <dbReference type="ARBA" id="ARBA00004771"/>
    </source>
</evidence>
<keyword evidence="8" id="KW-0812">Transmembrane</keyword>
<proteinExistence type="inferred from homology"/>
<dbReference type="GO" id="GO:0004144">
    <property type="term" value="F:diacylglycerol O-acyltransferase activity"/>
    <property type="evidence" value="ECO:0007669"/>
    <property type="project" value="UniProtKB-EC"/>
</dbReference>
<gene>
    <name evidence="11" type="ORF">EIN_386360</name>
</gene>
<dbReference type="VEuPathDB" id="AmoebaDB:EIN_386360"/>